<gene>
    <name evidence="1" type="ORF">QE375_002942</name>
</gene>
<sequence>MQIDVDVQSVVNRYARALRGPRLLFQLWPNPRKAGRPKEAQSALCGAIVLGVTGAFEAFAEDLVAAAMIRNGYGWAQVAANADLTNPNIDDARAKLAHAAGIDVSGPQNWTLKLPTQSGTSTAWADKPYTWGDVLQKSKSWLEVRHCIAHGAVTGIGAETWPGPLTTKKHGTKVVSANDDGILAQIKGKPAERALYFWPTVSCARIFSAGAFVLAKSVAAEFNESVDLSGVPDFSNV</sequence>
<dbReference type="RefSeq" id="WP_309692399.1">
    <property type="nucleotide sequence ID" value="NZ_JAVIZQ010000001.1"/>
</dbReference>
<proteinExistence type="predicted"/>
<protein>
    <submittedName>
        <fullName evidence="1">Uncharacterized protein</fullName>
    </submittedName>
</protein>
<organism evidence="1 2">
    <name type="scientific">Microbacterium foliorum</name>
    <dbReference type="NCBI Taxonomy" id="104336"/>
    <lineage>
        <taxon>Bacteria</taxon>
        <taxon>Bacillati</taxon>
        <taxon>Actinomycetota</taxon>
        <taxon>Actinomycetes</taxon>
        <taxon>Micrococcales</taxon>
        <taxon>Microbacteriaceae</taxon>
        <taxon>Microbacterium</taxon>
    </lineage>
</organism>
<comment type="caution">
    <text evidence="1">The sequence shown here is derived from an EMBL/GenBank/DDBJ whole genome shotgun (WGS) entry which is preliminary data.</text>
</comment>
<name>A0ABU1HTL6_9MICO</name>
<accession>A0ABU1HTL6</accession>
<dbReference type="Proteomes" id="UP001249291">
    <property type="component" value="Unassembled WGS sequence"/>
</dbReference>
<keyword evidence="2" id="KW-1185">Reference proteome</keyword>
<dbReference type="EMBL" id="JAVIZQ010000001">
    <property type="protein sequence ID" value="MDR6143388.1"/>
    <property type="molecule type" value="Genomic_DNA"/>
</dbReference>
<reference evidence="1 2" key="1">
    <citation type="submission" date="2023-08" db="EMBL/GenBank/DDBJ databases">
        <title>Functional and genomic diversity of the sorghum phyllosphere microbiome.</title>
        <authorList>
            <person name="Shade A."/>
        </authorList>
    </citation>
    <scope>NUCLEOTIDE SEQUENCE [LARGE SCALE GENOMIC DNA]</scope>
    <source>
        <strain evidence="1 2">SORGH_AS_0445</strain>
    </source>
</reference>
<evidence type="ECO:0000313" key="2">
    <source>
        <dbReference type="Proteomes" id="UP001249291"/>
    </source>
</evidence>
<evidence type="ECO:0000313" key="1">
    <source>
        <dbReference type="EMBL" id="MDR6143388.1"/>
    </source>
</evidence>